<dbReference type="InterPro" id="IPR043128">
    <property type="entry name" value="Rev_trsase/Diguanyl_cyclase"/>
</dbReference>
<dbReference type="InterPro" id="IPR050706">
    <property type="entry name" value="Cyclic-di-GMP_PDE-like"/>
</dbReference>
<accession>A0A1V2DVA5</accession>
<feature type="transmembrane region" description="Helical" evidence="1">
    <location>
        <begin position="20"/>
        <end position="38"/>
    </location>
</feature>
<evidence type="ECO:0000259" key="2">
    <source>
        <dbReference type="PROSITE" id="PS50883"/>
    </source>
</evidence>
<dbReference type="InterPro" id="IPR001633">
    <property type="entry name" value="EAL_dom"/>
</dbReference>
<evidence type="ECO:0000256" key="1">
    <source>
        <dbReference type="SAM" id="Phobius"/>
    </source>
</evidence>
<sequence>MYGNGQVQILQRLFSRATVVALFLVVLALLAVNFYTYLQDRKLQSVSLGAIRMASWNLAQLGAEAAAFDREMALMSHGVGDAEAFSLRYDVLWSRYDYLLHSQESLPTRRHQDNRRRLEDLFQQLQALEPDIRQRLAQPEADWQPVAEAWERQKAGVAQLVIDNFVGDETGRLMAGVEASRDRLAKLRMLTLAVLLAVFVFLALAMMFLRRQSRVDPVTGLPNSHYLRTLRRVEPDRAVITCEIRAFQLVLSEYGSDAVNQLVRLFVRKLRQQLEAPDQLIQVSQGEFVLLLRPRPGQALEATVNQLVAATHFDWRTPESVVHISATYGVDPHGEAGDTDWNARYQQAHRALAQAHLDGLPYYIAGADLRRRIREERTIHNGLVRFFNGEAGSLRLFLVYQPIVLAENRHHITGAEVLLRCQDDELGFVPPNRVVDICERVGLGKVLGRWLFRRVASETRALYCDLGFRGQLSINLNPAMLTEQLVDDVQALLLDPGLPPSALCMEITEDHAALDFDRINDLIGRLHQLGVSVALDDFGTGHSSLEYVRELRVDRLKIDRCFVDGIEHSEDKSRFLGSIIAMAQQAYMKSVIEGVENEAQWQQVRHLGGTLIQGYHAYRPMPLADYLALLADRQTVSPVQAPGAGRGAGKRPRG</sequence>
<dbReference type="SMART" id="SM00267">
    <property type="entry name" value="GGDEF"/>
    <property type="match status" value="1"/>
</dbReference>
<dbReference type="SUPFAM" id="SSF55073">
    <property type="entry name" value="Nucleotide cyclase"/>
    <property type="match status" value="1"/>
</dbReference>
<evidence type="ECO:0000259" key="3">
    <source>
        <dbReference type="PROSITE" id="PS50887"/>
    </source>
</evidence>
<organism evidence="4 5">
    <name type="scientific">Marinobacter lutaoensis</name>
    <dbReference type="NCBI Taxonomy" id="135739"/>
    <lineage>
        <taxon>Bacteria</taxon>
        <taxon>Pseudomonadati</taxon>
        <taxon>Pseudomonadota</taxon>
        <taxon>Gammaproteobacteria</taxon>
        <taxon>Pseudomonadales</taxon>
        <taxon>Marinobacteraceae</taxon>
        <taxon>Marinobacter</taxon>
    </lineage>
</organism>
<dbReference type="PROSITE" id="PS50887">
    <property type="entry name" value="GGDEF"/>
    <property type="match status" value="1"/>
</dbReference>
<dbReference type="GO" id="GO:0016301">
    <property type="term" value="F:kinase activity"/>
    <property type="evidence" value="ECO:0007669"/>
    <property type="project" value="UniProtKB-KW"/>
</dbReference>
<dbReference type="STRING" id="135739.BTO32_06100"/>
<dbReference type="PANTHER" id="PTHR33121:SF70">
    <property type="entry name" value="SIGNALING PROTEIN YKOW"/>
    <property type="match status" value="1"/>
</dbReference>
<keyword evidence="4" id="KW-0418">Kinase</keyword>
<dbReference type="Gene3D" id="3.30.70.270">
    <property type="match status" value="1"/>
</dbReference>
<keyword evidence="1" id="KW-1133">Transmembrane helix</keyword>
<dbReference type="AlphaFoldDB" id="A0A1V2DVA5"/>
<dbReference type="EMBL" id="MSCW01000004">
    <property type="protein sequence ID" value="ONF44548.1"/>
    <property type="molecule type" value="Genomic_DNA"/>
</dbReference>
<feature type="domain" description="GGDEF" evidence="3">
    <location>
        <begin position="235"/>
        <end position="368"/>
    </location>
</feature>
<dbReference type="Pfam" id="PF00990">
    <property type="entry name" value="GGDEF"/>
    <property type="match status" value="1"/>
</dbReference>
<dbReference type="CDD" id="cd01948">
    <property type="entry name" value="EAL"/>
    <property type="match status" value="1"/>
</dbReference>
<dbReference type="Proteomes" id="UP000189339">
    <property type="component" value="Unassembled WGS sequence"/>
</dbReference>
<keyword evidence="1" id="KW-0472">Membrane</keyword>
<gene>
    <name evidence="4" type="ORF">BTO32_06100</name>
</gene>
<reference evidence="4 5" key="1">
    <citation type="submission" date="2016-12" db="EMBL/GenBank/DDBJ databases">
        <title>Marinobacter lutaoensis whole genome sequencing.</title>
        <authorList>
            <person name="Verma A."/>
            <person name="Krishnamurthi S."/>
        </authorList>
    </citation>
    <scope>NUCLEOTIDE SEQUENCE [LARGE SCALE GENOMIC DNA]</scope>
    <source>
        <strain evidence="4 5">T5054</strain>
    </source>
</reference>
<dbReference type="Pfam" id="PF00563">
    <property type="entry name" value="EAL"/>
    <property type="match status" value="1"/>
</dbReference>
<comment type="caution">
    <text evidence="4">The sequence shown here is derived from an EMBL/GenBank/DDBJ whole genome shotgun (WGS) entry which is preliminary data.</text>
</comment>
<protein>
    <submittedName>
        <fullName evidence="4">Sensory histidine kinase</fullName>
    </submittedName>
</protein>
<dbReference type="InterPro" id="IPR035919">
    <property type="entry name" value="EAL_sf"/>
</dbReference>
<evidence type="ECO:0000313" key="4">
    <source>
        <dbReference type="EMBL" id="ONF44548.1"/>
    </source>
</evidence>
<feature type="domain" description="EAL" evidence="2">
    <location>
        <begin position="372"/>
        <end position="634"/>
    </location>
</feature>
<dbReference type="SMART" id="SM00052">
    <property type="entry name" value="EAL"/>
    <property type="match status" value="1"/>
</dbReference>
<keyword evidence="4" id="KW-0808">Transferase</keyword>
<dbReference type="GO" id="GO:0071111">
    <property type="term" value="F:cyclic-guanylate-specific phosphodiesterase activity"/>
    <property type="evidence" value="ECO:0007669"/>
    <property type="project" value="InterPro"/>
</dbReference>
<feature type="transmembrane region" description="Helical" evidence="1">
    <location>
        <begin position="189"/>
        <end position="209"/>
    </location>
</feature>
<dbReference type="InterPro" id="IPR000160">
    <property type="entry name" value="GGDEF_dom"/>
</dbReference>
<dbReference type="PANTHER" id="PTHR33121">
    <property type="entry name" value="CYCLIC DI-GMP PHOSPHODIESTERASE PDEF"/>
    <property type="match status" value="1"/>
</dbReference>
<proteinExistence type="predicted"/>
<dbReference type="Gene3D" id="3.20.20.450">
    <property type="entry name" value="EAL domain"/>
    <property type="match status" value="1"/>
</dbReference>
<dbReference type="PROSITE" id="PS50883">
    <property type="entry name" value="EAL"/>
    <property type="match status" value="1"/>
</dbReference>
<dbReference type="InterPro" id="IPR029787">
    <property type="entry name" value="Nucleotide_cyclase"/>
</dbReference>
<dbReference type="SUPFAM" id="SSF141868">
    <property type="entry name" value="EAL domain-like"/>
    <property type="match status" value="1"/>
</dbReference>
<keyword evidence="1" id="KW-0812">Transmembrane</keyword>
<name>A0A1V2DVA5_9GAMM</name>
<keyword evidence="5" id="KW-1185">Reference proteome</keyword>
<evidence type="ECO:0000313" key="5">
    <source>
        <dbReference type="Proteomes" id="UP000189339"/>
    </source>
</evidence>